<sequence>MSPAVCGLQLQNRCEKSQGVENDTVIASIAQKSSHCPTRTVHRVAAAHYLIPKGQETCSVNLPKSMQRCPAGPVLPATFNQSRTSLNTVYVTLTQCVCPCGLPVRPGQRWYWRFNQVAGVRPALGLPPDSIIAAQLAIPRHTIRAPPWRAHGVTSYP</sequence>
<keyword evidence="2" id="KW-1185">Reference proteome</keyword>
<proteinExistence type="predicted"/>
<reference evidence="1 2" key="1">
    <citation type="journal article" date="2019" name="Nat. Ecol. Evol.">
        <title>Megaphylogeny resolves global patterns of mushroom evolution.</title>
        <authorList>
            <person name="Varga T."/>
            <person name="Krizsan K."/>
            <person name="Foldi C."/>
            <person name="Dima B."/>
            <person name="Sanchez-Garcia M."/>
            <person name="Sanchez-Ramirez S."/>
            <person name="Szollosi G.J."/>
            <person name="Szarkandi J.G."/>
            <person name="Papp V."/>
            <person name="Albert L."/>
            <person name="Andreopoulos W."/>
            <person name="Angelini C."/>
            <person name="Antonin V."/>
            <person name="Barry K.W."/>
            <person name="Bougher N.L."/>
            <person name="Buchanan P."/>
            <person name="Buyck B."/>
            <person name="Bense V."/>
            <person name="Catcheside P."/>
            <person name="Chovatia M."/>
            <person name="Cooper J."/>
            <person name="Damon W."/>
            <person name="Desjardin D."/>
            <person name="Finy P."/>
            <person name="Geml J."/>
            <person name="Haridas S."/>
            <person name="Hughes K."/>
            <person name="Justo A."/>
            <person name="Karasinski D."/>
            <person name="Kautmanova I."/>
            <person name="Kiss B."/>
            <person name="Kocsube S."/>
            <person name="Kotiranta H."/>
            <person name="LaButti K.M."/>
            <person name="Lechner B.E."/>
            <person name="Liimatainen K."/>
            <person name="Lipzen A."/>
            <person name="Lukacs Z."/>
            <person name="Mihaltcheva S."/>
            <person name="Morgado L.N."/>
            <person name="Niskanen T."/>
            <person name="Noordeloos M.E."/>
            <person name="Ohm R.A."/>
            <person name="Ortiz-Santana B."/>
            <person name="Ovrebo C."/>
            <person name="Racz N."/>
            <person name="Riley R."/>
            <person name="Savchenko A."/>
            <person name="Shiryaev A."/>
            <person name="Soop K."/>
            <person name="Spirin V."/>
            <person name="Szebenyi C."/>
            <person name="Tomsovsky M."/>
            <person name="Tulloss R.E."/>
            <person name="Uehling J."/>
            <person name="Grigoriev I.V."/>
            <person name="Vagvolgyi C."/>
            <person name="Papp T."/>
            <person name="Martin F.M."/>
            <person name="Miettinen O."/>
            <person name="Hibbett D.S."/>
            <person name="Nagy L.G."/>
        </authorList>
    </citation>
    <scope>NUCLEOTIDE SEQUENCE [LARGE SCALE GENOMIC DNA]</scope>
    <source>
        <strain evidence="1 2">HHB13444</strain>
    </source>
</reference>
<name>A0A5C3PIL0_9APHY</name>
<dbReference type="AlphaFoldDB" id="A0A5C3PIL0"/>
<evidence type="ECO:0000313" key="1">
    <source>
        <dbReference type="EMBL" id="TFK89644.1"/>
    </source>
</evidence>
<protein>
    <submittedName>
        <fullName evidence="1">Uncharacterized protein</fullName>
    </submittedName>
</protein>
<gene>
    <name evidence="1" type="ORF">K466DRAFT_18496</name>
</gene>
<evidence type="ECO:0000313" key="2">
    <source>
        <dbReference type="Proteomes" id="UP000308197"/>
    </source>
</evidence>
<dbReference type="Proteomes" id="UP000308197">
    <property type="component" value="Unassembled WGS sequence"/>
</dbReference>
<dbReference type="InParanoid" id="A0A5C3PIL0"/>
<dbReference type="EMBL" id="ML211070">
    <property type="protein sequence ID" value="TFK89644.1"/>
    <property type="molecule type" value="Genomic_DNA"/>
</dbReference>
<accession>A0A5C3PIL0</accession>
<organism evidence="1 2">
    <name type="scientific">Polyporus arcularius HHB13444</name>
    <dbReference type="NCBI Taxonomy" id="1314778"/>
    <lineage>
        <taxon>Eukaryota</taxon>
        <taxon>Fungi</taxon>
        <taxon>Dikarya</taxon>
        <taxon>Basidiomycota</taxon>
        <taxon>Agaricomycotina</taxon>
        <taxon>Agaricomycetes</taxon>
        <taxon>Polyporales</taxon>
        <taxon>Polyporaceae</taxon>
        <taxon>Polyporus</taxon>
    </lineage>
</organism>